<dbReference type="SUPFAM" id="SSF56731">
    <property type="entry name" value="DNA primase core"/>
    <property type="match status" value="1"/>
</dbReference>
<dbReference type="PANTHER" id="PTHR30313">
    <property type="entry name" value="DNA PRIMASE"/>
    <property type="match status" value="1"/>
</dbReference>
<evidence type="ECO:0000256" key="5">
    <source>
        <dbReference type="ARBA" id="ARBA00022705"/>
    </source>
</evidence>
<evidence type="ECO:0000256" key="2">
    <source>
        <dbReference type="ARBA" id="ARBA00022515"/>
    </source>
</evidence>
<dbReference type="SUPFAM" id="SSF57783">
    <property type="entry name" value="Zinc beta-ribbon"/>
    <property type="match status" value="1"/>
</dbReference>
<evidence type="ECO:0000313" key="17">
    <source>
        <dbReference type="Proteomes" id="UP000614469"/>
    </source>
</evidence>
<keyword evidence="10 12" id="KW-0238">DNA-binding</keyword>
<evidence type="ECO:0000256" key="1">
    <source>
        <dbReference type="ARBA" id="ARBA00022478"/>
    </source>
</evidence>
<comment type="function">
    <text evidence="12 13">RNA polymerase that catalyzes the synthesis of short RNA molecules used as primers for DNA polymerase during DNA replication.</text>
</comment>
<keyword evidence="9" id="KW-0460">Magnesium</keyword>
<dbReference type="Gene3D" id="3.90.580.10">
    <property type="entry name" value="Zinc finger, CHC2-type domain"/>
    <property type="match status" value="1"/>
</dbReference>
<dbReference type="InterPro" id="IPR006295">
    <property type="entry name" value="DNA_primase_DnaG"/>
</dbReference>
<evidence type="ECO:0000256" key="8">
    <source>
        <dbReference type="ARBA" id="ARBA00022833"/>
    </source>
</evidence>
<accession>A0A8J6NPD0</accession>
<dbReference type="SMART" id="SM00493">
    <property type="entry name" value="TOPRIM"/>
    <property type="match status" value="1"/>
</dbReference>
<keyword evidence="4 12" id="KW-0548">Nucleotidyltransferase</keyword>
<organism evidence="16 17">
    <name type="scientific">Candidatus Desulfolinea nitratireducens</name>
    <dbReference type="NCBI Taxonomy" id="2841698"/>
    <lineage>
        <taxon>Bacteria</taxon>
        <taxon>Bacillati</taxon>
        <taxon>Chloroflexota</taxon>
        <taxon>Anaerolineae</taxon>
        <taxon>Anaerolineales</taxon>
        <taxon>Anaerolineales incertae sedis</taxon>
        <taxon>Candidatus Desulfolinea</taxon>
    </lineage>
</organism>
<dbReference type="InterPro" id="IPR034151">
    <property type="entry name" value="TOPRIM_DnaG_bac"/>
</dbReference>
<keyword evidence="1 12" id="KW-0240">DNA-directed RNA polymerase</keyword>
<dbReference type="PANTHER" id="PTHR30313:SF2">
    <property type="entry name" value="DNA PRIMASE"/>
    <property type="match status" value="1"/>
</dbReference>
<dbReference type="InterPro" id="IPR037068">
    <property type="entry name" value="DNA_primase_core_N_sf"/>
</dbReference>
<feature type="domain" description="Toprim" evidence="15">
    <location>
        <begin position="256"/>
        <end position="334"/>
    </location>
</feature>
<keyword evidence="2 12" id="KW-0639">Primosome</keyword>
<evidence type="ECO:0000256" key="11">
    <source>
        <dbReference type="ARBA" id="ARBA00023163"/>
    </source>
</evidence>
<protein>
    <recommendedName>
        <fullName evidence="12 13">DNA primase</fullName>
        <ecNumber evidence="12">2.7.7.101</ecNumber>
    </recommendedName>
</protein>
<evidence type="ECO:0000256" key="3">
    <source>
        <dbReference type="ARBA" id="ARBA00022679"/>
    </source>
</evidence>
<dbReference type="GO" id="GO:0006269">
    <property type="term" value="P:DNA replication, synthesis of primer"/>
    <property type="evidence" value="ECO:0007669"/>
    <property type="project" value="UniProtKB-UniRule"/>
</dbReference>
<keyword evidence="8 13" id="KW-0862">Zinc</keyword>
<comment type="caution">
    <text evidence="12">Lacks conserved residue(s) required for the propagation of feature annotation.</text>
</comment>
<keyword evidence="6 13" id="KW-0479">Metal-binding</keyword>
<dbReference type="HAMAP" id="MF_00974">
    <property type="entry name" value="DNA_primase_DnaG"/>
    <property type="match status" value="1"/>
</dbReference>
<evidence type="ECO:0000313" key="16">
    <source>
        <dbReference type="EMBL" id="MBC8335634.1"/>
    </source>
</evidence>
<keyword evidence="7 14" id="KW-0863">Zinc-finger</keyword>
<comment type="cofactor">
    <cofactor evidence="13 14">
        <name>Zn(2+)</name>
        <dbReference type="ChEBI" id="CHEBI:29105"/>
    </cofactor>
    <text evidence="13 14">Binds 1 zinc ion per monomer.</text>
</comment>
<dbReference type="InterPro" id="IPR002694">
    <property type="entry name" value="Znf_CHC2"/>
</dbReference>
<evidence type="ECO:0000256" key="10">
    <source>
        <dbReference type="ARBA" id="ARBA00023125"/>
    </source>
</evidence>
<dbReference type="CDD" id="cd03364">
    <property type="entry name" value="TOPRIM_DnaG_primases"/>
    <property type="match status" value="1"/>
</dbReference>
<dbReference type="FunFam" id="3.90.980.10:FF:000001">
    <property type="entry name" value="DNA primase"/>
    <property type="match status" value="1"/>
</dbReference>
<keyword evidence="3 12" id="KW-0808">Transferase</keyword>
<dbReference type="EMBL" id="JACNJN010000118">
    <property type="protein sequence ID" value="MBC8335634.1"/>
    <property type="molecule type" value="Genomic_DNA"/>
</dbReference>
<evidence type="ECO:0000256" key="12">
    <source>
        <dbReference type="HAMAP-Rule" id="MF_00974"/>
    </source>
</evidence>
<dbReference type="NCBIfam" id="TIGR01391">
    <property type="entry name" value="dnaG"/>
    <property type="match status" value="1"/>
</dbReference>
<dbReference type="Gene3D" id="3.40.1360.10">
    <property type="match status" value="1"/>
</dbReference>
<keyword evidence="11 12" id="KW-0804">Transcription</keyword>
<dbReference type="GO" id="GO:0005737">
    <property type="term" value="C:cytoplasm"/>
    <property type="evidence" value="ECO:0007669"/>
    <property type="project" value="TreeGrafter"/>
</dbReference>
<dbReference type="AlphaFoldDB" id="A0A8J6NPD0"/>
<dbReference type="Pfam" id="PF01807">
    <property type="entry name" value="Zn_ribbon_DnaG"/>
    <property type="match status" value="1"/>
</dbReference>
<dbReference type="EC" id="2.7.7.101" evidence="12"/>
<dbReference type="GO" id="GO:0008270">
    <property type="term" value="F:zinc ion binding"/>
    <property type="evidence" value="ECO:0007669"/>
    <property type="project" value="UniProtKB-KW"/>
</dbReference>
<gene>
    <name evidence="12" type="primary">dnaG</name>
    <name evidence="16" type="ORF">H8E29_10235</name>
</gene>
<dbReference type="PIRSF" id="PIRSF002811">
    <property type="entry name" value="DnaG"/>
    <property type="match status" value="1"/>
</dbReference>
<dbReference type="InterPro" id="IPR019475">
    <property type="entry name" value="DNA_primase_DnaB-bd"/>
</dbReference>
<dbReference type="InterPro" id="IPR013264">
    <property type="entry name" value="DNAG_N"/>
</dbReference>
<evidence type="ECO:0000256" key="6">
    <source>
        <dbReference type="ARBA" id="ARBA00022723"/>
    </source>
</evidence>
<comment type="subunit">
    <text evidence="12">Monomer. Interacts with DnaB.</text>
</comment>
<dbReference type="SMART" id="SM00400">
    <property type="entry name" value="ZnF_CHCC"/>
    <property type="match status" value="1"/>
</dbReference>
<dbReference type="GO" id="GO:0003899">
    <property type="term" value="F:DNA-directed RNA polymerase activity"/>
    <property type="evidence" value="ECO:0007669"/>
    <property type="project" value="UniProtKB-UniRule"/>
</dbReference>
<reference evidence="16 17" key="1">
    <citation type="submission" date="2020-08" db="EMBL/GenBank/DDBJ databases">
        <title>Bridging the membrane lipid divide: bacteria of the FCB group superphylum have the potential to synthesize archaeal ether lipids.</title>
        <authorList>
            <person name="Villanueva L."/>
            <person name="Von Meijenfeldt F.A.B."/>
            <person name="Westbye A.B."/>
            <person name="Yadav S."/>
            <person name="Hopmans E.C."/>
            <person name="Dutilh B.E."/>
            <person name="Sinninghe Damste J.S."/>
        </authorList>
    </citation>
    <scope>NUCLEOTIDE SEQUENCE [LARGE SCALE GENOMIC DNA]</scope>
    <source>
        <strain evidence="16">NIOZ-UU36</strain>
    </source>
</reference>
<sequence length="643" mass="73186">MSTVDEVKDRIDIVDLVSESGVKLRRSGRNHTGFCPFHSNTKTPAFVVWPETGTWRCFGECNEGGDIFKFVMKKEGWDFKESLRYLAERAGVELQQFTPQQKEQAEANDNLRTLLEEVALFYHQQLKTPAGKKTLDYLREKRGLTDETIESFTLGYSPPGWDNVLKHFTERGHTEPDLMDAGLLSENDQGRRYDRFRDRLMIPIRDARGRMAGFGARTMDPEGLPKYLNSPQSDVFDKGRLLYGLDRARKAIRSSDQAVIVEGYLDVITPHQAGFENIISPMGTALTEDQLRMIKRYTPGNHIVLALDPDAAGQKAILRGLEAARKSLDREGELGFDARGYLRHEARLQADLRVASLPDDLDPDEIVLRNPEEWKEIIAGAKPIVTHVMETLAVGRDLDDPKEKSDIAAQVLPLIADLPNPIERETFRQQLARMLKVDERALIGGQARGKRVRRIPSSKRKVVKDQEVQQSTAGIAAVNPARKIEEYCLGILIRNPNLLYRLDRALQESGLHALSLEDFEYTENQTLFRAVKASLEQDELEAYDHISANLPEALAELKKKLLAETEELSPVEERLLEEALRGVIKLRRLGLNESLNQLRFFQEEAQQKGDLEENSYQELVMQHALMLRTLDEAQRRLSLRRLE</sequence>
<dbReference type="InterPro" id="IPR030846">
    <property type="entry name" value="DnaG_bac"/>
</dbReference>
<dbReference type="Gene3D" id="3.90.980.10">
    <property type="entry name" value="DNA primase, catalytic core, N-terminal domain"/>
    <property type="match status" value="1"/>
</dbReference>
<dbReference type="Pfam" id="PF08275">
    <property type="entry name" value="DNAG_N"/>
    <property type="match status" value="1"/>
</dbReference>
<comment type="catalytic activity">
    <reaction evidence="12">
        <text>ssDNA + n NTP = ssDNA/pppN(pN)n-1 hybrid + (n-1) diphosphate.</text>
        <dbReference type="EC" id="2.7.7.101"/>
    </reaction>
</comment>
<dbReference type="GO" id="GO:1990077">
    <property type="term" value="C:primosome complex"/>
    <property type="evidence" value="ECO:0007669"/>
    <property type="project" value="UniProtKB-KW"/>
</dbReference>
<dbReference type="InterPro" id="IPR006171">
    <property type="entry name" value="TOPRIM_dom"/>
</dbReference>
<evidence type="ECO:0000256" key="7">
    <source>
        <dbReference type="ARBA" id="ARBA00022771"/>
    </source>
</evidence>
<evidence type="ECO:0000256" key="4">
    <source>
        <dbReference type="ARBA" id="ARBA00022695"/>
    </source>
</evidence>
<name>A0A8J6NPD0_9CHLR</name>
<dbReference type="InterPro" id="IPR036977">
    <property type="entry name" value="DNA_primase_Znf_CHC2"/>
</dbReference>
<comment type="similarity">
    <text evidence="12 13">Belongs to the DnaG primase family.</text>
</comment>
<dbReference type="Proteomes" id="UP000614469">
    <property type="component" value="Unassembled WGS sequence"/>
</dbReference>
<dbReference type="PROSITE" id="PS50880">
    <property type="entry name" value="TOPRIM"/>
    <property type="match status" value="1"/>
</dbReference>
<proteinExistence type="inferred from homology"/>
<dbReference type="InterPro" id="IPR050219">
    <property type="entry name" value="DnaG_primase"/>
</dbReference>
<dbReference type="GO" id="GO:0003677">
    <property type="term" value="F:DNA binding"/>
    <property type="evidence" value="ECO:0007669"/>
    <property type="project" value="UniProtKB-KW"/>
</dbReference>
<dbReference type="GO" id="GO:0000428">
    <property type="term" value="C:DNA-directed RNA polymerase complex"/>
    <property type="evidence" value="ECO:0007669"/>
    <property type="project" value="UniProtKB-KW"/>
</dbReference>
<keyword evidence="5 12" id="KW-0235">DNA replication</keyword>
<comment type="caution">
    <text evidence="16">The sequence shown here is derived from an EMBL/GenBank/DDBJ whole genome shotgun (WGS) entry which is preliminary data.</text>
</comment>
<feature type="zinc finger region" description="CHC2-type" evidence="14">
    <location>
        <begin position="35"/>
        <end position="61"/>
    </location>
</feature>
<evidence type="ECO:0000256" key="9">
    <source>
        <dbReference type="ARBA" id="ARBA00022842"/>
    </source>
</evidence>
<evidence type="ECO:0000259" key="15">
    <source>
        <dbReference type="PROSITE" id="PS50880"/>
    </source>
</evidence>
<dbReference type="Pfam" id="PF13662">
    <property type="entry name" value="Toprim_4"/>
    <property type="match status" value="1"/>
</dbReference>
<evidence type="ECO:0000256" key="13">
    <source>
        <dbReference type="PIRNR" id="PIRNR002811"/>
    </source>
</evidence>
<evidence type="ECO:0000256" key="14">
    <source>
        <dbReference type="PIRSR" id="PIRSR002811-1"/>
    </source>
</evidence>
<dbReference type="Pfam" id="PF10410">
    <property type="entry name" value="DnaB_bind"/>
    <property type="match status" value="1"/>
</dbReference>